<dbReference type="InParanoid" id="A0A177CVI1"/>
<accession>A0A177CVI1</accession>
<evidence type="ECO:0000313" key="2">
    <source>
        <dbReference type="EMBL" id="OAG11028.1"/>
    </source>
</evidence>
<sequence>MALDIPDRHLTSPVLPLYNPQDQTPTSLPDFTSKMQSPQADFSTTAQPHSPSLPTTPTAHFRVPADVGNPHTASKAKPSSSVRQRAAAHQISFDPAVP</sequence>
<reference evidence="2 3" key="1">
    <citation type="submission" date="2016-05" db="EMBL/GenBank/DDBJ databases">
        <title>Comparative analysis of secretome profiles of manganese(II)-oxidizing ascomycete fungi.</title>
        <authorList>
            <consortium name="DOE Joint Genome Institute"/>
            <person name="Zeiner C.A."/>
            <person name="Purvine S.O."/>
            <person name="Zink E.M."/>
            <person name="Wu S."/>
            <person name="Pasa-Tolic L."/>
            <person name="Chaput D.L."/>
            <person name="Haridas S."/>
            <person name="Grigoriev I.V."/>
            <person name="Santelli C.M."/>
            <person name="Hansel C.M."/>
        </authorList>
    </citation>
    <scope>NUCLEOTIDE SEQUENCE [LARGE SCALE GENOMIC DNA]</scope>
    <source>
        <strain evidence="2 3">AP3s5-JAC2a</strain>
    </source>
</reference>
<protein>
    <submittedName>
        <fullName evidence="2">Uncharacterized protein</fullName>
    </submittedName>
</protein>
<feature type="region of interest" description="Disordered" evidence="1">
    <location>
        <begin position="1"/>
        <end position="98"/>
    </location>
</feature>
<dbReference type="GeneID" id="28766102"/>
<dbReference type="EMBL" id="KV441549">
    <property type="protein sequence ID" value="OAG11028.1"/>
    <property type="molecule type" value="Genomic_DNA"/>
</dbReference>
<organism evidence="2 3">
    <name type="scientific">Paraphaeosphaeria sporulosa</name>
    <dbReference type="NCBI Taxonomy" id="1460663"/>
    <lineage>
        <taxon>Eukaryota</taxon>
        <taxon>Fungi</taxon>
        <taxon>Dikarya</taxon>
        <taxon>Ascomycota</taxon>
        <taxon>Pezizomycotina</taxon>
        <taxon>Dothideomycetes</taxon>
        <taxon>Pleosporomycetidae</taxon>
        <taxon>Pleosporales</taxon>
        <taxon>Massarineae</taxon>
        <taxon>Didymosphaeriaceae</taxon>
        <taxon>Paraphaeosphaeria</taxon>
    </lineage>
</organism>
<feature type="compositionally biased region" description="Polar residues" evidence="1">
    <location>
        <begin position="20"/>
        <end position="58"/>
    </location>
</feature>
<evidence type="ECO:0000256" key="1">
    <source>
        <dbReference type="SAM" id="MobiDB-lite"/>
    </source>
</evidence>
<dbReference type="AlphaFoldDB" id="A0A177CVI1"/>
<keyword evidence="3" id="KW-1185">Reference proteome</keyword>
<name>A0A177CVI1_9PLEO</name>
<dbReference type="RefSeq" id="XP_018041393.1">
    <property type="nucleotide sequence ID" value="XM_018182616.1"/>
</dbReference>
<dbReference type="Proteomes" id="UP000077069">
    <property type="component" value="Unassembled WGS sequence"/>
</dbReference>
<proteinExistence type="predicted"/>
<gene>
    <name evidence="2" type="ORF">CC84DRAFT_1214292</name>
</gene>
<evidence type="ECO:0000313" key="3">
    <source>
        <dbReference type="Proteomes" id="UP000077069"/>
    </source>
</evidence>
<feature type="compositionally biased region" description="Basic and acidic residues" evidence="1">
    <location>
        <begin position="1"/>
        <end position="10"/>
    </location>
</feature>